<reference evidence="9 10" key="1">
    <citation type="submission" date="2023-07" db="EMBL/GenBank/DDBJ databases">
        <title>Sequencing the genomes of 1000 actinobacteria strains.</title>
        <authorList>
            <person name="Klenk H.-P."/>
        </authorList>
    </citation>
    <scope>NUCLEOTIDE SEQUENCE [LARGE SCALE GENOMIC DNA]</scope>
    <source>
        <strain evidence="9 10">DSM 43749</strain>
    </source>
</reference>
<accession>A0ABU1Q3W3</accession>
<dbReference type="RefSeq" id="WP_310310541.1">
    <property type="nucleotide sequence ID" value="NZ_BAAAXB010000001.1"/>
</dbReference>
<keyword evidence="6 8" id="KW-1133">Transmembrane helix</keyword>
<keyword evidence="7 8" id="KW-0472">Membrane</keyword>
<comment type="caution">
    <text evidence="9">The sequence shown here is derived from an EMBL/GenBank/DDBJ whole genome shotgun (WGS) entry which is preliminary data.</text>
</comment>
<dbReference type="PANTHER" id="PTHR47019">
    <property type="entry name" value="LIPID II FLIPPASE MURJ"/>
    <property type="match status" value="1"/>
</dbReference>
<feature type="transmembrane region" description="Helical" evidence="8">
    <location>
        <begin position="227"/>
        <end position="248"/>
    </location>
</feature>
<evidence type="ECO:0000256" key="5">
    <source>
        <dbReference type="ARBA" id="ARBA00022984"/>
    </source>
</evidence>
<dbReference type="Proteomes" id="UP001268819">
    <property type="component" value="Unassembled WGS sequence"/>
</dbReference>
<evidence type="ECO:0000256" key="3">
    <source>
        <dbReference type="ARBA" id="ARBA00022692"/>
    </source>
</evidence>
<evidence type="ECO:0000256" key="2">
    <source>
        <dbReference type="ARBA" id="ARBA00022475"/>
    </source>
</evidence>
<comment type="subcellular location">
    <subcellularLocation>
        <location evidence="1">Cell membrane</location>
        <topology evidence="1">Multi-pass membrane protein</topology>
    </subcellularLocation>
</comment>
<feature type="transmembrane region" description="Helical" evidence="8">
    <location>
        <begin position="116"/>
        <end position="141"/>
    </location>
</feature>
<feature type="transmembrane region" description="Helical" evidence="8">
    <location>
        <begin position="522"/>
        <end position="544"/>
    </location>
</feature>
<evidence type="ECO:0000256" key="7">
    <source>
        <dbReference type="ARBA" id="ARBA00023136"/>
    </source>
</evidence>
<feature type="transmembrane region" description="Helical" evidence="8">
    <location>
        <begin position="306"/>
        <end position="326"/>
    </location>
</feature>
<dbReference type="EMBL" id="JAVDSG010000001">
    <property type="protein sequence ID" value="MDR6597381.1"/>
    <property type="molecule type" value="Genomic_DNA"/>
</dbReference>
<feature type="transmembrane region" description="Helical" evidence="8">
    <location>
        <begin position="161"/>
        <end position="181"/>
    </location>
</feature>
<protein>
    <submittedName>
        <fullName evidence="9">Peptidoglycan lipid II flippase</fullName>
    </submittedName>
</protein>
<feature type="transmembrane region" description="Helical" evidence="8">
    <location>
        <begin position="484"/>
        <end position="510"/>
    </location>
</feature>
<evidence type="ECO:0000313" key="9">
    <source>
        <dbReference type="EMBL" id="MDR6597381.1"/>
    </source>
</evidence>
<evidence type="ECO:0000256" key="6">
    <source>
        <dbReference type="ARBA" id="ARBA00022989"/>
    </source>
</evidence>
<feature type="transmembrane region" description="Helical" evidence="8">
    <location>
        <begin position="355"/>
        <end position="377"/>
    </location>
</feature>
<dbReference type="InterPro" id="IPR051050">
    <property type="entry name" value="Lipid_II_flippase_MurJ/MviN"/>
</dbReference>
<feature type="transmembrane region" description="Helical" evidence="8">
    <location>
        <begin position="87"/>
        <end position="104"/>
    </location>
</feature>
<feature type="transmembrane region" description="Helical" evidence="8">
    <location>
        <begin position="449"/>
        <end position="472"/>
    </location>
</feature>
<evidence type="ECO:0000256" key="8">
    <source>
        <dbReference type="SAM" id="Phobius"/>
    </source>
</evidence>
<evidence type="ECO:0000256" key="4">
    <source>
        <dbReference type="ARBA" id="ARBA00022960"/>
    </source>
</evidence>
<evidence type="ECO:0000256" key="1">
    <source>
        <dbReference type="ARBA" id="ARBA00004651"/>
    </source>
</evidence>
<dbReference type="CDD" id="cd13123">
    <property type="entry name" value="MATE_MurJ_like"/>
    <property type="match status" value="1"/>
</dbReference>
<feature type="transmembrane region" description="Helical" evidence="8">
    <location>
        <begin position="424"/>
        <end position="443"/>
    </location>
</feature>
<dbReference type="InterPro" id="IPR004268">
    <property type="entry name" value="MurJ"/>
</dbReference>
<name>A0ABU1Q3W3_9PSEU</name>
<gene>
    <name evidence="9" type="ORF">J2S66_005765</name>
</gene>
<feature type="transmembrane region" description="Helical" evidence="8">
    <location>
        <begin position="269"/>
        <end position="294"/>
    </location>
</feature>
<proteinExistence type="predicted"/>
<keyword evidence="5" id="KW-0573">Peptidoglycan synthesis</keyword>
<dbReference type="PANTHER" id="PTHR47019:SF1">
    <property type="entry name" value="LIPID II FLIPPASE MURJ"/>
    <property type="match status" value="1"/>
</dbReference>
<keyword evidence="10" id="KW-1185">Reference proteome</keyword>
<feature type="transmembrane region" description="Helical" evidence="8">
    <location>
        <begin position="389"/>
        <end position="412"/>
    </location>
</feature>
<feature type="transmembrane region" description="Helical" evidence="8">
    <location>
        <begin position="48"/>
        <end position="67"/>
    </location>
</feature>
<dbReference type="Pfam" id="PF03023">
    <property type="entry name" value="MurJ"/>
    <property type="match status" value="1"/>
</dbReference>
<sequence length="563" mass="59663">MRRTTTDGTTVVRETTTVDQETQRTQAVGARPAPSLARAGGSMAIATVVSRASGLLSKLLLITIVGVDVLNDSYQVATTLPTMINELLLGGVLTSVAIPLLVRAETEDEDRGESYAQWMVTMAAVLLGAGTVVAIACAPLLTDLFVSSDTDANPELVTAFAYLVLPGIVFYGLSALLSAILNTRNVFGLPTWAPVLNNVVVIATLGVYWLMPGEISLDPVRMGEPKLLVLGLGTMLGVALQAMVLLPAMKRTGFRFRWRWGWDRRLAEFGGLAFWVLLYVGLGFASMVVLTRVATHDPGAITAYNMQWLIAQVPYGVLGVSLLTALMPKMSRAAATNDTGGLVGDLSFGNRMSSILLMPFSALLTVAGVSIGLAVFAHGASGIAGGEAIGTALALSAFGLVPYAITLLQLRVFYAMKDARTPTLIQAVIVVVRIGLLYAFLAISPPDKLAVGVSIAMSLSFVVGALVGQVWLRLRLGRLRTGYTAWTICLTVVASAIAFGAATGLAWLVVHLLGFESRVANAWVEVVIQTVVGLPLSFLLLALFRVPEVKPAIGKISRLVGRR</sequence>
<organism evidence="9 10">
    <name type="scientific">Saccharothrix longispora</name>
    <dbReference type="NCBI Taxonomy" id="33920"/>
    <lineage>
        <taxon>Bacteria</taxon>
        <taxon>Bacillati</taxon>
        <taxon>Actinomycetota</taxon>
        <taxon>Actinomycetes</taxon>
        <taxon>Pseudonocardiales</taxon>
        <taxon>Pseudonocardiaceae</taxon>
        <taxon>Saccharothrix</taxon>
    </lineage>
</organism>
<keyword evidence="2" id="KW-1003">Cell membrane</keyword>
<evidence type="ECO:0000313" key="10">
    <source>
        <dbReference type="Proteomes" id="UP001268819"/>
    </source>
</evidence>
<feature type="transmembrane region" description="Helical" evidence="8">
    <location>
        <begin position="193"/>
        <end position="211"/>
    </location>
</feature>
<keyword evidence="3 8" id="KW-0812">Transmembrane</keyword>
<dbReference type="PRINTS" id="PR01806">
    <property type="entry name" value="VIRFACTRMVIN"/>
</dbReference>
<keyword evidence="4" id="KW-0133">Cell shape</keyword>